<feature type="compositionally biased region" description="Basic and acidic residues" evidence="1">
    <location>
        <begin position="572"/>
        <end position="594"/>
    </location>
</feature>
<feature type="region of interest" description="Disordered" evidence="1">
    <location>
        <begin position="218"/>
        <end position="370"/>
    </location>
</feature>
<sequence>GHHRAATAADDRPAGGHDPVDRPLVVADHGRPQADRHPLRRHRLPLPADRRAGSDGHARPAGGARERPDQPEPLQRILHDARHDDDLPRDHAAQFRLLQLRGPPPDRRPRRRLPPPQRLQLLGLRRRRADPQPELARQRRAQPGLVRLRAPHRAALRSRRHLRHRAKRRLLGARSPGPRRLLGRRLAQLRDHDPQHARPRRDPDADADLLLVDADHLDPDRARLPGDHRRADPALDGPLRRHPLLHPLDLGRHQPHPDRRRPAALAAPVLGLRPPRGLHPDPAGLRHRLRDHPGLQPQAALRLRGDGLRDRGDRLPRVRRLGPPHVRDGPRPDPQRRLLRQHDADRDPHRREDLQLGRHDVGRPDQVHHPDAVRRRAGLPVHDRRYLGRDARLAADRHPPQRHLLRDRPLPLRALRRQHLRPARRHLLLVPEDHRQADGRAAGQDPLLGHVRRLQRHLLPDALPRPGRHAPPLRLLRRRLGLGLLEPDRLVRVVRARRQLPDLPLQRRQEPPARQAGRQRPVGRGDPGVVDPVAAAGLQLPRDPDRPPPRPALGREVRPRRRRGAPGRGVARHLDRRQDDLRRRGARRGPDRAGRAAARRRRHPRHPHAERVVLPAGRGARALPEHDGAHLQLPAAADRRPRPTDADPRRPGHLPGRDLRLVLRAREL</sequence>
<dbReference type="EC" id="1.9.3.1" evidence="2"/>
<evidence type="ECO:0000256" key="1">
    <source>
        <dbReference type="SAM" id="MobiDB-lite"/>
    </source>
</evidence>
<feature type="compositionally biased region" description="Basic and acidic residues" evidence="1">
    <location>
        <begin position="542"/>
        <end position="557"/>
    </location>
</feature>
<feature type="region of interest" description="Disordered" evidence="1">
    <location>
        <begin position="97"/>
        <end position="145"/>
    </location>
</feature>
<feature type="compositionally biased region" description="Low complexity" evidence="1">
    <location>
        <begin position="172"/>
        <end position="181"/>
    </location>
</feature>
<reference evidence="2" key="1">
    <citation type="submission" date="2020-02" db="EMBL/GenBank/DDBJ databases">
        <authorList>
            <person name="Meier V. D."/>
        </authorList>
    </citation>
    <scope>NUCLEOTIDE SEQUENCE</scope>
    <source>
        <strain evidence="2">AVDCRST_MAG49</strain>
    </source>
</reference>
<dbReference type="AlphaFoldDB" id="A0A6J4V1C0"/>
<feature type="region of interest" description="Disordered" evidence="1">
    <location>
        <begin position="1"/>
        <end position="72"/>
    </location>
</feature>
<feature type="region of interest" description="Disordered" evidence="1">
    <location>
        <begin position="628"/>
        <end position="659"/>
    </location>
</feature>
<proteinExistence type="predicted"/>
<feature type="non-terminal residue" evidence="2">
    <location>
        <position position="1"/>
    </location>
</feature>
<feature type="compositionally biased region" description="Low complexity" evidence="1">
    <location>
        <begin position="263"/>
        <end position="275"/>
    </location>
</feature>
<feature type="compositionally biased region" description="Basic and acidic residues" evidence="1">
    <location>
        <begin position="325"/>
        <end position="370"/>
    </location>
</feature>
<dbReference type="GO" id="GO:0016491">
    <property type="term" value="F:oxidoreductase activity"/>
    <property type="evidence" value="ECO:0007669"/>
    <property type="project" value="UniProtKB-KW"/>
</dbReference>
<protein>
    <submittedName>
        <fullName evidence="2">Cytochrome c oxidase polypeptide I</fullName>
        <ecNumber evidence="2">1.9.3.1</ecNumber>
    </submittedName>
</protein>
<feature type="compositionally biased region" description="Basic residues" evidence="1">
    <location>
        <begin position="597"/>
        <end position="608"/>
    </location>
</feature>
<feature type="compositionally biased region" description="Basic residues" evidence="1">
    <location>
        <begin position="558"/>
        <end position="571"/>
    </location>
</feature>
<feature type="compositionally biased region" description="Basic and acidic residues" evidence="1">
    <location>
        <begin position="28"/>
        <end position="37"/>
    </location>
</feature>
<feature type="compositionally biased region" description="Basic and acidic residues" evidence="1">
    <location>
        <begin position="218"/>
        <end position="233"/>
    </location>
</feature>
<keyword evidence="2" id="KW-0560">Oxidoreductase</keyword>
<feature type="compositionally biased region" description="Basic and acidic residues" evidence="1">
    <location>
        <begin position="303"/>
        <end position="316"/>
    </location>
</feature>
<feature type="region of interest" description="Disordered" evidence="1">
    <location>
        <begin position="157"/>
        <end position="181"/>
    </location>
</feature>
<feature type="compositionally biased region" description="Basic and acidic residues" evidence="1">
    <location>
        <begin position="637"/>
        <end position="659"/>
    </location>
</feature>
<feature type="region of interest" description="Disordered" evidence="1">
    <location>
        <begin position="502"/>
        <end position="616"/>
    </location>
</feature>
<feature type="compositionally biased region" description="Basic and acidic residues" evidence="1">
    <location>
        <begin position="9"/>
        <end position="21"/>
    </location>
</feature>
<organism evidence="2">
    <name type="scientific">uncultured Thermomicrobiales bacterium</name>
    <dbReference type="NCBI Taxonomy" id="1645740"/>
    <lineage>
        <taxon>Bacteria</taxon>
        <taxon>Pseudomonadati</taxon>
        <taxon>Thermomicrobiota</taxon>
        <taxon>Thermomicrobia</taxon>
        <taxon>Thermomicrobiales</taxon>
        <taxon>environmental samples</taxon>
    </lineage>
</organism>
<feature type="compositionally biased region" description="Basic residues" evidence="1">
    <location>
        <begin position="157"/>
        <end position="171"/>
    </location>
</feature>
<gene>
    <name evidence="2" type="ORF">AVDCRST_MAG49-3112</name>
</gene>
<feature type="compositionally biased region" description="Basic and acidic residues" evidence="1">
    <location>
        <begin position="249"/>
        <end position="261"/>
    </location>
</feature>
<evidence type="ECO:0000313" key="2">
    <source>
        <dbReference type="EMBL" id="CAA9566573.1"/>
    </source>
</evidence>
<feature type="compositionally biased region" description="Low complexity" evidence="1">
    <location>
        <begin position="518"/>
        <end position="533"/>
    </location>
</feature>
<feature type="non-terminal residue" evidence="2">
    <location>
        <position position="668"/>
    </location>
</feature>
<accession>A0A6J4V1C0</accession>
<name>A0A6J4V1C0_9BACT</name>
<dbReference type="EMBL" id="CADCWG010000211">
    <property type="protein sequence ID" value="CAA9566573.1"/>
    <property type="molecule type" value="Genomic_DNA"/>
</dbReference>
<feature type="compositionally biased region" description="Basic and acidic residues" evidence="1">
    <location>
        <begin position="48"/>
        <end position="70"/>
    </location>
</feature>